<keyword evidence="2" id="KW-1185">Reference proteome</keyword>
<reference evidence="1 2" key="1">
    <citation type="submission" date="2020-06" db="EMBL/GenBank/DDBJ databases">
        <title>Transcriptomic and genomic resources for Thalictrum thalictroides and T. hernandezii: Facilitating candidate gene discovery in an emerging model plant lineage.</title>
        <authorList>
            <person name="Arias T."/>
            <person name="Riano-Pachon D.M."/>
            <person name="Di Stilio V.S."/>
        </authorList>
    </citation>
    <scope>NUCLEOTIDE SEQUENCE [LARGE SCALE GENOMIC DNA]</scope>
    <source>
        <strain evidence="2">cv. WT478/WT964</strain>
        <tissue evidence="1">Leaves</tissue>
    </source>
</reference>
<accession>A0A7J6WIR4</accession>
<evidence type="ECO:0000313" key="2">
    <source>
        <dbReference type="Proteomes" id="UP000554482"/>
    </source>
</evidence>
<comment type="caution">
    <text evidence="1">The sequence shown here is derived from an EMBL/GenBank/DDBJ whole genome shotgun (WGS) entry which is preliminary data.</text>
</comment>
<organism evidence="1 2">
    <name type="scientific">Thalictrum thalictroides</name>
    <name type="common">Rue-anemone</name>
    <name type="synonym">Anemone thalictroides</name>
    <dbReference type="NCBI Taxonomy" id="46969"/>
    <lineage>
        <taxon>Eukaryota</taxon>
        <taxon>Viridiplantae</taxon>
        <taxon>Streptophyta</taxon>
        <taxon>Embryophyta</taxon>
        <taxon>Tracheophyta</taxon>
        <taxon>Spermatophyta</taxon>
        <taxon>Magnoliopsida</taxon>
        <taxon>Ranunculales</taxon>
        <taxon>Ranunculaceae</taxon>
        <taxon>Thalictroideae</taxon>
        <taxon>Thalictrum</taxon>
    </lineage>
</organism>
<dbReference type="OrthoDB" id="10574848at2759"/>
<dbReference type="AlphaFoldDB" id="A0A7J6WIR4"/>
<proteinExistence type="predicted"/>
<gene>
    <name evidence="1" type="ORF">FRX31_013163</name>
</gene>
<sequence length="107" mass="11958">MVKHQSKYRNLILDSHPVWSFCAQLLAKAQDIVNENNKKQIVVVVDGLIGGKKDRAIQKKVTVKPKPEVVIVISPEERKVTVNPKPEVVIEITPEAKADKSRHSQTG</sequence>
<dbReference type="EMBL" id="JABWDY010014884">
    <property type="protein sequence ID" value="KAF5197251.1"/>
    <property type="molecule type" value="Genomic_DNA"/>
</dbReference>
<evidence type="ECO:0000313" key="1">
    <source>
        <dbReference type="EMBL" id="KAF5197251.1"/>
    </source>
</evidence>
<name>A0A7J6WIR4_THATH</name>
<protein>
    <submittedName>
        <fullName evidence="1">Uncharacterized protein</fullName>
    </submittedName>
</protein>
<dbReference type="Proteomes" id="UP000554482">
    <property type="component" value="Unassembled WGS sequence"/>
</dbReference>